<feature type="domain" description="DUF1214" evidence="2">
    <location>
        <begin position="382"/>
        <end position="493"/>
    </location>
</feature>
<keyword evidence="5" id="KW-1185">Reference proteome</keyword>
<dbReference type="Pfam" id="PF06742">
    <property type="entry name" value="DUF1214"/>
    <property type="match status" value="1"/>
</dbReference>
<evidence type="ECO:0000313" key="4">
    <source>
        <dbReference type="EMBL" id="MFD2201327.1"/>
    </source>
</evidence>
<dbReference type="Gene3D" id="2.60.120.600">
    <property type="entry name" value="Domain of unknown function DUF1214, C-terminal domain"/>
    <property type="match status" value="1"/>
</dbReference>
<dbReference type="Gene3D" id="2.60.40.1610">
    <property type="entry name" value="Domain of unknown function DUF1254"/>
    <property type="match status" value="1"/>
</dbReference>
<dbReference type="EMBL" id="JBHUIV010000010">
    <property type="protein sequence ID" value="MFD2201327.1"/>
    <property type="molecule type" value="Genomic_DNA"/>
</dbReference>
<proteinExistence type="predicted"/>
<dbReference type="Gene3D" id="1.10.3360.10">
    <property type="entry name" value="VPA0735-like domain"/>
    <property type="match status" value="1"/>
</dbReference>
<dbReference type="InterPro" id="IPR010621">
    <property type="entry name" value="DUF1214"/>
</dbReference>
<dbReference type="PANTHER" id="PTHR36509">
    <property type="entry name" value="BLL3101 PROTEIN"/>
    <property type="match status" value="1"/>
</dbReference>
<feature type="chain" id="PRO_5045851548" evidence="1">
    <location>
        <begin position="26"/>
        <end position="510"/>
    </location>
</feature>
<sequence length="510" mass="57581">MKTKKIPLLLILAILCMAFSGNSYAQRKSRTVQSSSVPLENATLVGDEKITTPYGVMELQHNYLTDESSQRLFDAMDLQRASQAYMWSTPLVSFVTWREEQNKHYGPNARGTFAVFVSFREKQGIVTANLTTPYFISFENLSKGPLQIEYPAGMTAGAALDFWQRPIADLGLTGPDRGEGGTYIIVGPEDDPKKYEKRGVFVVQSATNNIMWGFRILDTAPEFKSNFVKALKVSALGGQPVQNKLIEGLDKTWSATAYRGMDYWKALHDVINQEPVREQDKAWMAMIEPLGIVKGKPFAPDARQTKILMEGAALGELMARNLATNPRVIETYWPDKQWHNMMGFSIPQITYTKVELDERTVWFYDAVTSSEGMVNPYIGKGQVYLAVKRDSKGNLFRADKTYRLRVPADVPTAQFWAVDLYSQDTRRHYDNGDPNPKVSSVAINSRMPDIKRNADGTVDIYIGAKAPEGYESNFMKTVGTDGWFVIFRLYAPLQPYFDKTFVLPDFEEVN</sequence>
<organism evidence="4 5">
    <name type="scientific">Shivajiella indica</name>
    <dbReference type="NCBI Taxonomy" id="872115"/>
    <lineage>
        <taxon>Bacteria</taxon>
        <taxon>Pseudomonadati</taxon>
        <taxon>Bacteroidota</taxon>
        <taxon>Cytophagia</taxon>
        <taxon>Cytophagales</taxon>
        <taxon>Cyclobacteriaceae</taxon>
        <taxon>Shivajiella</taxon>
    </lineage>
</organism>
<dbReference type="Proteomes" id="UP001597414">
    <property type="component" value="Unassembled WGS sequence"/>
</dbReference>
<feature type="signal peptide" evidence="1">
    <location>
        <begin position="1"/>
        <end position="25"/>
    </location>
</feature>
<evidence type="ECO:0000256" key="1">
    <source>
        <dbReference type="SAM" id="SignalP"/>
    </source>
</evidence>
<name>A0ABW5B5Y9_9BACT</name>
<keyword evidence="1" id="KW-0732">Signal</keyword>
<dbReference type="PANTHER" id="PTHR36509:SF3">
    <property type="entry name" value="SIGNAL PEPTIDE PROTEIN"/>
    <property type="match status" value="1"/>
</dbReference>
<comment type="caution">
    <text evidence="4">The sequence shown here is derived from an EMBL/GenBank/DDBJ whole genome shotgun (WGS) entry which is preliminary data.</text>
</comment>
<evidence type="ECO:0000259" key="2">
    <source>
        <dbReference type="Pfam" id="PF06742"/>
    </source>
</evidence>
<dbReference type="InterPro" id="IPR037050">
    <property type="entry name" value="DUF1254_sf"/>
</dbReference>
<reference evidence="5" key="1">
    <citation type="journal article" date="2019" name="Int. J. Syst. Evol. Microbiol.">
        <title>The Global Catalogue of Microorganisms (GCM) 10K type strain sequencing project: providing services to taxonomists for standard genome sequencing and annotation.</title>
        <authorList>
            <consortium name="The Broad Institute Genomics Platform"/>
            <consortium name="The Broad Institute Genome Sequencing Center for Infectious Disease"/>
            <person name="Wu L."/>
            <person name="Ma J."/>
        </authorList>
    </citation>
    <scope>NUCLEOTIDE SEQUENCE [LARGE SCALE GENOMIC DNA]</scope>
    <source>
        <strain evidence="5">KCTC 19812</strain>
    </source>
</reference>
<dbReference type="Pfam" id="PF06863">
    <property type="entry name" value="DUF1254"/>
    <property type="match status" value="1"/>
</dbReference>
<evidence type="ECO:0000259" key="3">
    <source>
        <dbReference type="Pfam" id="PF06863"/>
    </source>
</evidence>
<gene>
    <name evidence="4" type="ORF">ACFSKV_07100</name>
</gene>
<evidence type="ECO:0000313" key="5">
    <source>
        <dbReference type="Proteomes" id="UP001597414"/>
    </source>
</evidence>
<dbReference type="SUPFAM" id="SSF160935">
    <property type="entry name" value="VPA0735-like"/>
    <property type="match status" value="1"/>
</dbReference>
<accession>A0ABW5B5Y9</accession>
<dbReference type="InterPro" id="IPR010679">
    <property type="entry name" value="DUF1254"/>
</dbReference>
<dbReference type="RefSeq" id="WP_380801247.1">
    <property type="nucleotide sequence ID" value="NZ_JBHUIV010000010.1"/>
</dbReference>
<protein>
    <submittedName>
        <fullName evidence="4">DUF1254 domain-containing protein</fullName>
    </submittedName>
</protein>
<feature type="domain" description="DUF1254" evidence="3">
    <location>
        <begin position="121"/>
        <end position="221"/>
    </location>
</feature>
<dbReference type="InterPro" id="IPR037049">
    <property type="entry name" value="DUF1214_C_sf"/>
</dbReference>